<evidence type="ECO:0000259" key="11">
    <source>
        <dbReference type="Pfam" id="PF05738"/>
    </source>
</evidence>
<dbReference type="Pfam" id="PF00746">
    <property type="entry name" value="Gram_pos_anchor"/>
    <property type="match status" value="1"/>
</dbReference>
<dbReference type="Pfam" id="PF05738">
    <property type="entry name" value="Cna_B"/>
    <property type="match status" value="2"/>
</dbReference>
<evidence type="ECO:0000256" key="6">
    <source>
        <dbReference type="ARBA" id="ARBA00023088"/>
    </source>
</evidence>
<evidence type="ECO:0000256" key="4">
    <source>
        <dbReference type="ARBA" id="ARBA00022525"/>
    </source>
</evidence>
<keyword evidence="5" id="KW-0732">Signal</keyword>
<protein>
    <submittedName>
        <fullName evidence="14">Cna B-type domain-containing protein</fullName>
    </submittedName>
</protein>
<dbReference type="PANTHER" id="PTHR36108:SF13">
    <property type="entry name" value="COLOSSIN-B-RELATED"/>
    <property type="match status" value="1"/>
</dbReference>
<dbReference type="InterPro" id="IPR008456">
    <property type="entry name" value="Collagen-bd_dom"/>
</dbReference>
<dbReference type="InterPro" id="IPR011252">
    <property type="entry name" value="Fibrogen-bd_dom1"/>
</dbReference>
<comment type="similarity">
    <text evidence="2">Belongs to the serine-aspartate repeat-containing protein (SDr) family.</text>
</comment>
<dbReference type="Gene3D" id="2.60.40.1280">
    <property type="match status" value="1"/>
</dbReference>
<dbReference type="InterPro" id="IPR041171">
    <property type="entry name" value="SDR_Ig"/>
</dbReference>
<dbReference type="Pfam" id="PF17961">
    <property type="entry name" value="Big_8"/>
    <property type="match status" value="1"/>
</dbReference>
<evidence type="ECO:0000256" key="5">
    <source>
        <dbReference type="ARBA" id="ARBA00022729"/>
    </source>
</evidence>
<proteinExistence type="inferred from homology"/>
<evidence type="ECO:0000256" key="3">
    <source>
        <dbReference type="ARBA" id="ARBA00022512"/>
    </source>
</evidence>
<reference evidence="14 15" key="1">
    <citation type="submission" date="2021-04" db="EMBL/GenBank/DDBJ databases">
        <title>Complete genome sequence of a novel Streptococcus species.</title>
        <authorList>
            <person name="Teng J.L.L."/>
        </authorList>
    </citation>
    <scope>NUCLEOTIDE SEQUENCE [LARGE SCALE GENOMIC DNA]</scope>
    <source>
        <strain evidence="14 15">HKU75</strain>
    </source>
</reference>
<dbReference type="InterPro" id="IPR008454">
    <property type="entry name" value="Collagen-bd_Cna-like_B-typ_dom"/>
</dbReference>
<feature type="compositionally biased region" description="Polar residues" evidence="7">
    <location>
        <begin position="591"/>
        <end position="603"/>
    </location>
</feature>
<feature type="domain" description="CNA-B" evidence="11">
    <location>
        <begin position="422"/>
        <end position="505"/>
    </location>
</feature>
<name>A0ABX7YL88_9STRE</name>
<evidence type="ECO:0000259" key="12">
    <source>
        <dbReference type="Pfam" id="PF17802"/>
    </source>
</evidence>
<dbReference type="InterPro" id="IPR013783">
    <property type="entry name" value="Ig-like_fold"/>
</dbReference>
<gene>
    <name evidence="14" type="ORF">INT76_09495</name>
</gene>
<feature type="domain" description="SDR-like Ig" evidence="13">
    <location>
        <begin position="53"/>
        <end position="147"/>
    </location>
</feature>
<sequence>MIKNILKFFITATFLVSFFSPSRMDTVHAAEHNDVITKISIVNKDGSPITGPVRQWERFRIDIDFALPNNTVKAGDTSTFTFPNELALSQNPAFELRDPRGNLVATAVMKQRTVTLTYTDYPERHSDVTGTLHIFARVDHVVIPNAQTIQVDFTVEGKVIPGGKIDFNGIGKPYPNEIDKAGWQSSTDSKIIEYAISVNRKKVALNNAVVKDTLKIPGASFNQSSLRIYQGDWQFINGDWRLLNQRDVTADYAVTWNGQEFSVNLGNLRADQGIMLRYQVHIPYVPASGELFQNTASLETNQTLQKTLDSYVRFLTADGRAEGYVFTVQIKKVSEDGTALAGAEFELVRNSTGQVVGKLITDESGIASVNGLLKDNYTIREKKAPTGYELENKEISISPSDFGSITRVAFKTITNKRIVTSIQGKKTWDDNLNQDGLRPQSITIHLLANGQPTGQTTTATEATGWAYQFTNLPKYENGTEIRYSVKEEEVTGYTVVYDGLNITNKHEPEKTKIVFNKIWEDSNNLDGSRPNKITVILKSDGQEVDRQEVTVDADGNWKGEFTNLDVYKQGVKINYTVDEVVPAGYEKTITGDSSTGFTIKNSHTPVTTTTTTTTEVTTTTSTTTSEEPSTTTSEETTTVTTTSEEPSTTTSEETTTVTTTSEEPSTTTSEETTTVTTTSEEPSTTTSEETTTVTTTEEQTTTTSEESTTTTTTEEASTTTSTEETTTPPTPSSSTTTVEPKKVLPKTGQSSTIWLSFLGVLLFVACGFGYRFHRQKD</sequence>
<evidence type="ECO:0000256" key="1">
    <source>
        <dbReference type="ARBA" id="ARBA00004168"/>
    </source>
</evidence>
<evidence type="ECO:0000259" key="9">
    <source>
        <dbReference type="Pfam" id="PF00746"/>
    </source>
</evidence>
<keyword evidence="8" id="KW-0472">Membrane</keyword>
<dbReference type="Gene3D" id="2.60.40.1140">
    <property type="entry name" value="Collagen-binding surface protein Cna, B-type domain"/>
    <property type="match status" value="2"/>
</dbReference>
<dbReference type="PANTHER" id="PTHR36108">
    <property type="entry name" value="COLOSSIN-B-RELATED"/>
    <property type="match status" value="1"/>
</dbReference>
<dbReference type="RefSeq" id="WP_212570214.1">
    <property type="nucleotide sequence ID" value="NZ_CP073084.1"/>
</dbReference>
<dbReference type="Pfam" id="PF05737">
    <property type="entry name" value="Collagen_bind"/>
    <property type="match status" value="1"/>
</dbReference>
<keyword evidence="8" id="KW-1133">Transmembrane helix</keyword>
<dbReference type="Gene3D" id="2.60.40.740">
    <property type="match status" value="1"/>
</dbReference>
<keyword evidence="15" id="KW-1185">Reference proteome</keyword>
<feature type="domain" description="SpaA-like prealbumin fold" evidence="12">
    <location>
        <begin position="327"/>
        <end position="399"/>
    </location>
</feature>
<dbReference type="CDD" id="cd00222">
    <property type="entry name" value="CollagenBindB"/>
    <property type="match status" value="2"/>
</dbReference>
<dbReference type="Gene3D" id="2.60.40.10">
    <property type="entry name" value="Immunoglobulins"/>
    <property type="match status" value="1"/>
</dbReference>
<dbReference type="Proteomes" id="UP000677616">
    <property type="component" value="Chromosome"/>
</dbReference>
<evidence type="ECO:0000256" key="2">
    <source>
        <dbReference type="ARBA" id="ARBA00007257"/>
    </source>
</evidence>
<organism evidence="14 15">
    <name type="scientific">Streptococcus oriscaviae</name>
    <dbReference type="NCBI Taxonomy" id="2781599"/>
    <lineage>
        <taxon>Bacteria</taxon>
        <taxon>Bacillati</taxon>
        <taxon>Bacillota</taxon>
        <taxon>Bacilli</taxon>
        <taxon>Lactobacillales</taxon>
        <taxon>Streptococcaceae</taxon>
        <taxon>Streptococcus</taxon>
    </lineage>
</organism>
<feature type="domain" description="CNA-B" evidence="11">
    <location>
        <begin position="516"/>
        <end position="601"/>
    </location>
</feature>
<keyword evidence="6" id="KW-0572">Peptidoglycan-anchor</keyword>
<dbReference type="InterPro" id="IPR019931">
    <property type="entry name" value="LPXTG_anchor"/>
</dbReference>
<feature type="transmembrane region" description="Helical" evidence="8">
    <location>
        <begin position="753"/>
        <end position="772"/>
    </location>
</feature>
<evidence type="ECO:0000313" key="15">
    <source>
        <dbReference type="Proteomes" id="UP000677616"/>
    </source>
</evidence>
<feature type="domain" description="Gram-positive cocci surface proteins LPxTG" evidence="9">
    <location>
        <begin position="741"/>
        <end position="777"/>
    </location>
</feature>
<keyword evidence="4" id="KW-0964">Secreted</keyword>
<feature type="domain" description="Collagen binding" evidence="10">
    <location>
        <begin position="176"/>
        <end position="305"/>
    </location>
</feature>
<dbReference type="SUPFAM" id="SSF49401">
    <property type="entry name" value="Bacterial adhesins"/>
    <property type="match status" value="2"/>
</dbReference>
<feature type="region of interest" description="Disordered" evidence="7">
    <location>
        <begin position="591"/>
        <end position="747"/>
    </location>
</feature>
<comment type="subcellular location">
    <subcellularLocation>
        <location evidence="1">Secreted</location>
        <location evidence="1">Cell wall</location>
        <topology evidence="1">Peptidoglycan-anchor</topology>
    </subcellularLocation>
</comment>
<evidence type="ECO:0000313" key="14">
    <source>
        <dbReference type="EMBL" id="QUE54049.1"/>
    </source>
</evidence>
<accession>A0ABX7YL88</accession>
<evidence type="ECO:0000259" key="10">
    <source>
        <dbReference type="Pfam" id="PF05737"/>
    </source>
</evidence>
<evidence type="ECO:0000256" key="7">
    <source>
        <dbReference type="SAM" id="MobiDB-lite"/>
    </source>
</evidence>
<evidence type="ECO:0000259" key="13">
    <source>
        <dbReference type="Pfam" id="PF17961"/>
    </source>
</evidence>
<dbReference type="InterPro" id="IPR041033">
    <property type="entry name" value="SpaA_PFL_dom_1"/>
</dbReference>
<dbReference type="NCBIfam" id="TIGR01167">
    <property type="entry name" value="LPXTG_anchor"/>
    <property type="match status" value="1"/>
</dbReference>
<keyword evidence="8" id="KW-0812">Transmembrane</keyword>
<feature type="compositionally biased region" description="Low complexity" evidence="7">
    <location>
        <begin position="604"/>
        <end position="738"/>
    </location>
</feature>
<dbReference type="InterPro" id="IPR008966">
    <property type="entry name" value="Adhesion_dom_sf"/>
</dbReference>
<evidence type="ECO:0000256" key="8">
    <source>
        <dbReference type="SAM" id="Phobius"/>
    </source>
</evidence>
<keyword evidence="3" id="KW-0134">Cell wall</keyword>
<dbReference type="SUPFAM" id="SSF49478">
    <property type="entry name" value="Cna protein B-type domain"/>
    <property type="match status" value="3"/>
</dbReference>
<dbReference type="Pfam" id="PF17802">
    <property type="entry name" value="SpaA"/>
    <property type="match status" value="1"/>
</dbReference>
<dbReference type="EMBL" id="CP073084">
    <property type="protein sequence ID" value="QUE54049.1"/>
    <property type="molecule type" value="Genomic_DNA"/>
</dbReference>